<reference evidence="1" key="1">
    <citation type="submission" date="2018-07" db="EMBL/GenBank/DDBJ databases">
        <authorList>
            <consortium name="PulseNet: The National Subtyping Network for Foodborne Disease Surveillance"/>
            <person name="Tarr C.L."/>
            <person name="Trees E."/>
            <person name="Katz L.S."/>
            <person name="Carleton-Romer H.A."/>
            <person name="Stroika S."/>
            <person name="Kucerova Z."/>
            <person name="Roache K.F."/>
            <person name="Sabol A.L."/>
            <person name="Besser J."/>
            <person name="Gerner-Smidt P."/>
        </authorList>
    </citation>
    <scope>NUCLEOTIDE SEQUENCE</scope>
    <source>
        <strain evidence="1">PNUSAS029138</strain>
    </source>
</reference>
<dbReference type="AlphaFoldDB" id="A0A5V4ZAF2"/>
<sequence length="286" mass="33196">MFVFGVINDPDYPNKLTQKNYDEITKRSYPYIQVFNRENASYAICPACKNPVRLVNKNSSERISGTLYAMHVKYNVKDLADYNQSEYDDCYLRNPERMDAKVRRNSSQNGLSDKIRSKLREHFDLVVAIMKTVTGIKFSDIVIEEMLNDFSLNKGHTYRAMTLFNIPYGFLYMTEAQDLYNCQVSSKIANEINKNSNQFICNGFGYIGRKNNMKGNKIILFFSDHKIDAEDKKQTIKLNIAEIGYKENPEDGVVLYQQIIVVDNNIFDNYIRVQKRMLDLAQSIIP</sequence>
<accession>A0A5V4ZAF2</accession>
<dbReference type="EMBL" id="AAHBYH010000043">
    <property type="protein sequence ID" value="EBU3914620.1"/>
    <property type="molecule type" value="Genomic_DNA"/>
</dbReference>
<name>A0A5V4ZAF2_SALER</name>
<evidence type="ECO:0000313" key="1">
    <source>
        <dbReference type="EMBL" id="EBU3914620.1"/>
    </source>
</evidence>
<gene>
    <name evidence="1" type="ORF">CWK15_25150</name>
</gene>
<proteinExistence type="predicted"/>
<comment type="caution">
    <text evidence="1">The sequence shown here is derived from an EMBL/GenBank/DDBJ whole genome shotgun (WGS) entry which is preliminary data.</text>
</comment>
<protein>
    <submittedName>
        <fullName evidence="1">Uncharacterized protein</fullName>
    </submittedName>
</protein>
<organism evidence="1">
    <name type="scientific">Salmonella enterica</name>
    <name type="common">Salmonella choleraesuis</name>
    <dbReference type="NCBI Taxonomy" id="28901"/>
    <lineage>
        <taxon>Bacteria</taxon>
        <taxon>Pseudomonadati</taxon>
        <taxon>Pseudomonadota</taxon>
        <taxon>Gammaproteobacteria</taxon>
        <taxon>Enterobacterales</taxon>
        <taxon>Enterobacteriaceae</taxon>
        <taxon>Salmonella</taxon>
    </lineage>
</organism>